<sequence length="79" mass="9120">MDQKKLTSPIIVNHEGKRTSKYHLHFQILERRVWKFRNGNKAELNSSQARGTKTLNSGCNGNIILINTALYIDFDTFLN</sequence>
<dbReference type="Proteomes" id="UP000321570">
    <property type="component" value="Unassembled WGS sequence"/>
</dbReference>
<gene>
    <name evidence="1" type="ORF">WMSIL1_LOCUS6633</name>
</gene>
<protein>
    <submittedName>
        <fullName evidence="1">Uncharacterized protein</fullName>
    </submittedName>
</protein>
<organism evidence="1 2">
    <name type="scientific">Hymenolepis diminuta</name>
    <name type="common">Rat tapeworm</name>
    <dbReference type="NCBI Taxonomy" id="6216"/>
    <lineage>
        <taxon>Eukaryota</taxon>
        <taxon>Metazoa</taxon>
        <taxon>Spiralia</taxon>
        <taxon>Lophotrochozoa</taxon>
        <taxon>Platyhelminthes</taxon>
        <taxon>Cestoda</taxon>
        <taxon>Eucestoda</taxon>
        <taxon>Cyclophyllidea</taxon>
        <taxon>Hymenolepididae</taxon>
        <taxon>Hymenolepis</taxon>
    </lineage>
</organism>
<dbReference type="EMBL" id="CABIJS010000222">
    <property type="protein sequence ID" value="VUZ46818.1"/>
    <property type="molecule type" value="Genomic_DNA"/>
</dbReference>
<reference evidence="1 2" key="1">
    <citation type="submission" date="2019-07" db="EMBL/GenBank/DDBJ databases">
        <authorList>
            <person name="Jastrzebski P J."/>
            <person name="Paukszto L."/>
            <person name="Jastrzebski P J."/>
        </authorList>
    </citation>
    <scope>NUCLEOTIDE SEQUENCE [LARGE SCALE GENOMIC DNA]</scope>
    <source>
        <strain evidence="1 2">WMS-il1</strain>
    </source>
</reference>
<name>A0A564YJA6_HYMDI</name>
<dbReference type="AlphaFoldDB" id="A0A564YJA6"/>
<proteinExistence type="predicted"/>
<accession>A0A564YJA6</accession>
<evidence type="ECO:0000313" key="2">
    <source>
        <dbReference type="Proteomes" id="UP000321570"/>
    </source>
</evidence>
<evidence type="ECO:0000313" key="1">
    <source>
        <dbReference type="EMBL" id="VUZ46818.1"/>
    </source>
</evidence>
<keyword evidence="2" id="KW-1185">Reference proteome</keyword>